<comment type="caution">
    <text evidence="2">The sequence shown here is derived from an EMBL/GenBank/DDBJ whole genome shotgun (WGS) entry which is preliminary data.</text>
</comment>
<dbReference type="EMBL" id="AOPY01001730">
    <property type="protein sequence ID" value="EPJ33934.1"/>
    <property type="molecule type" value="Genomic_DNA"/>
</dbReference>
<proteinExistence type="predicted"/>
<reference evidence="2 3" key="1">
    <citation type="submission" date="2013-02" db="EMBL/GenBank/DDBJ databases">
        <title>Draft Genome Sequence of Streptomyces afghaniensis, Which Produces Compounds of the Julimycin B-Complex.</title>
        <authorList>
            <person name="Gruening B.A."/>
            <person name="Praeg A."/>
            <person name="Erxleben A."/>
            <person name="Guenther S."/>
            <person name="Fiedler H.-P."/>
            <person name="Goodfellow M."/>
            <person name="Mueller M."/>
        </authorList>
    </citation>
    <scope>NUCLEOTIDE SEQUENCE [LARGE SCALE GENOMIC DNA]</scope>
    <source>
        <strain evidence="2 3">772</strain>
    </source>
</reference>
<keyword evidence="3" id="KW-1185">Reference proteome</keyword>
<accession>S4N8W4</accession>
<feature type="region of interest" description="Disordered" evidence="1">
    <location>
        <begin position="32"/>
        <end position="57"/>
    </location>
</feature>
<gene>
    <name evidence="2" type="ORF">STAFG_9022</name>
</gene>
<name>S4N8W4_9ACTN</name>
<dbReference type="AlphaFoldDB" id="S4N8W4"/>
<evidence type="ECO:0000313" key="2">
    <source>
        <dbReference type="EMBL" id="EPJ33934.1"/>
    </source>
</evidence>
<dbReference type="PATRIC" id="fig|1283301.3.peg.8948"/>
<organism evidence="2 3">
    <name type="scientific">Streptomyces afghaniensis 772</name>
    <dbReference type="NCBI Taxonomy" id="1283301"/>
    <lineage>
        <taxon>Bacteria</taxon>
        <taxon>Bacillati</taxon>
        <taxon>Actinomycetota</taxon>
        <taxon>Actinomycetes</taxon>
        <taxon>Kitasatosporales</taxon>
        <taxon>Streptomycetaceae</taxon>
        <taxon>Streptomyces</taxon>
    </lineage>
</organism>
<dbReference type="HOGENOM" id="CLU_2994551_0_0_11"/>
<dbReference type="Proteomes" id="UP000015001">
    <property type="component" value="Unassembled WGS sequence"/>
</dbReference>
<sequence length="57" mass="6294">MVDSRLVGRGYGFAHRRSKPSGLIDECAEDVEDDDLDVTDPGHVPRLSRCSPSPPER</sequence>
<evidence type="ECO:0000313" key="3">
    <source>
        <dbReference type="Proteomes" id="UP000015001"/>
    </source>
</evidence>
<protein>
    <submittedName>
        <fullName evidence="2">Uncharacterized protein</fullName>
    </submittedName>
</protein>
<evidence type="ECO:0000256" key="1">
    <source>
        <dbReference type="SAM" id="MobiDB-lite"/>
    </source>
</evidence>